<keyword evidence="2" id="KW-0614">Plasmid</keyword>
<evidence type="ECO:0000313" key="5">
    <source>
        <dbReference type="Proteomes" id="UP000011645"/>
    </source>
</evidence>
<dbReference type="KEGG" id="hje:HacjB3_15496"/>
<dbReference type="Pfam" id="PF24042">
    <property type="entry name" value="DUF7351"/>
    <property type="match status" value="1"/>
</dbReference>
<proteinExistence type="predicted"/>
<organism evidence="2 4">
    <name type="scientific">Halalkalicoccus jeotgali (strain DSM 18796 / CECT 7217 / JCM 14584 / KCTC 4019 / B3)</name>
    <dbReference type="NCBI Taxonomy" id="795797"/>
    <lineage>
        <taxon>Archaea</taxon>
        <taxon>Methanobacteriati</taxon>
        <taxon>Methanobacteriota</taxon>
        <taxon>Stenosarchaea group</taxon>
        <taxon>Halobacteria</taxon>
        <taxon>Halobacteriales</taxon>
        <taxon>Halococcaceae</taxon>
        <taxon>Halalkalicoccus</taxon>
    </lineage>
</organism>
<protein>
    <recommendedName>
        <fullName evidence="1">DUF7351 domain-containing protein</fullName>
    </recommendedName>
</protein>
<dbReference type="HOGENOM" id="CLU_1639914_0_0_2"/>
<dbReference type="Proteomes" id="UP000011645">
    <property type="component" value="Unassembled WGS sequence"/>
</dbReference>
<accession>D8JB06</accession>
<dbReference type="EMBL" id="CP002063">
    <property type="protein sequence ID" value="ADJ16459.1"/>
    <property type="molecule type" value="Genomic_DNA"/>
</dbReference>
<evidence type="ECO:0000313" key="4">
    <source>
        <dbReference type="Proteomes" id="UP000000390"/>
    </source>
</evidence>
<geneLocation type="plasmid" evidence="2 4">
    <name>1</name>
</geneLocation>
<dbReference type="AlphaFoldDB" id="D8JB06"/>
<sequence>MFAGYDREKIPEIVSQYLRTISQHAINGFCPYCNGRMESTVRAYDARDVDPVSAADRSEDADDRFHDHPEVQFDCQRCIIEATLAVDHALLLAEPAVTNFYYENGILLQDCLIWEFSELNLDNVEIEHRKPIRVAVTFRIDESALTVVVNETFDVKVTDEI</sequence>
<dbReference type="OrthoDB" id="8482at2157"/>
<reference evidence="3 5" key="2">
    <citation type="journal article" date="2014" name="PLoS Genet.">
        <title>Phylogenetically driven sequencing of extremely halophilic archaea reveals strategies for static and dynamic osmo-response.</title>
        <authorList>
            <person name="Becker E.A."/>
            <person name="Seitzer P.M."/>
            <person name="Tritt A."/>
            <person name="Larsen D."/>
            <person name="Krusor M."/>
            <person name="Yao A.I."/>
            <person name="Wu D."/>
            <person name="Madern D."/>
            <person name="Eisen J.A."/>
            <person name="Darling A.E."/>
            <person name="Facciotti M.T."/>
        </authorList>
    </citation>
    <scope>NUCLEOTIDE SEQUENCE [LARGE SCALE GENOMIC DNA]</scope>
    <source>
        <strain evidence="3">B3</strain>
        <strain evidence="5">DSM 18796 / CECT 7217 / JCM 14584 / KCTC 4019 / B3</strain>
    </source>
</reference>
<dbReference type="Proteomes" id="UP000000390">
    <property type="component" value="Plasmid 1"/>
</dbReference>
<dbReference type="InterPro" id="IPR055775">
    <property type="entry name" value="DUF7351"/>
</dbReference>
<dbReference type="eggNOG" id="arCOG03860">
    <property type="taxonomic scope" value="Archaea"/>
</dbReference>
<reference evidence="2 4" key="1">
    <citation type="journal article" date="2010" name="J. Bacteriol.">
        <title>Complete genome sequence of Halalkalicoccus jeotgali B3(T), an extremely halophilic archaeon.</title>
        <authorList>
            <person name="Roh S.W."/>
            <person name="Nam Y.D."/>
            <person name="Nam S.H."/>
            <person name="Choi S.H."/>
            <person name="Park H.S."/>
            <person name="Bae J.W."/>
        </authorList>
    </citation>
    <scope>NUCLEOTIDE SEQUENCE [LARGE SCALE GENOMIC DNA]</scope>
    <source>
        <strain evidence="2">B3</strain>
        <strain evidence="4">DSM 18796 / CECT 7217 / JCM 14584 / KCTC 4019 / B3</strain>
        <plasmid evidence="4">1</plasmid>
    </source>
</reference>
<evidence type="ECO:0000313" key="3">
    <source>
        <dbReference type="EMBL" id="ELY41446.1"/>
    </source>
</evidence>
<name>D8JB06_HALJB</name>
<evidence type="ECO:0000259" key="1">
    <source>
        <dbReference type="Pfam" id="PF24042"/>
    </source>
</evidence>
<feature type="domain" description="DUF7351" evidence="1">
    <location>
        <begin position="2"/>
        <end position="155"/>
    </location>
</feature>
<evidence type="ECO:0000313" key="2">
    <source>
        <dbReference type="EMBL" id="ADJ16459.1"/>
    </source>
</evidence>
<keyword evidence="5" id="KW-1185">Reference proteome</keyword>
<dbReference type="EMBL" id="AOHV01000005">
    <property type="protein sequence ID" value="ELY41446.1"/>
    <property type="molecule type" value="Genomic_DNA"/>
</dbReference>
<gene>
    <name evidence="2" type="ordered locus">HacjB3_15496</name>
    <name evidence="3" type="ORF">C497_01760</name>
</gene>